<sequence length="159" mass="17167">MQQEVIGPPSRRRVLKYGLLSTIGFSVSSGMGSATVETPDEVSETAEPTRGVMFPYQCVPGGRGTITDALEWHPRSLEGAYRTYVLSYQSTPSYQVYLFVDTTDGVAEIHRGDGNDDGPFEVGADVSVGRIHGSPSGTKRSFVTVDLEDVTDHSVDSSM</sequence>
<dbReference type="EMBL" id="FTNP01000003">
    <property type="protein sequence ID" value="SIR76881.1"/>
    <property type="molecule type" value="Genomic_DNA"/>
</dbReference>
<name>A0A1N7DM84_9EURY</name>
<reference evidence="1 2" key="1">
    <citation type="submission" date="2017-01" db="EMBL/GenBank/DDBJ databases">
        <authorList>
            <person name="Mah S.A."/>
            <person name="Swanson W.J."/>
            <person name="Moy G.W."/>
            <person name="Vacquier V.D."/>
        </authorList>
    </citation>
    <scope>NUCLEOTIDE SEQUENCE [LARGE SCALE GENOMIC DNA]</scope>
    <source>
        <strain evidence="1 2">CGMCC 1.8909</strain>
    </source>
</reference>
<evidence type="ECO:0000313" key="2">
    <source>
        <dbReference type="Proteomes" id="UP000185687"/>
    </source>
</evidence>
<protein>
    <submittedName>
        <fullName evidence="1">Uncharacterized protein</fullName>
    </submittedName>
</protein>
<dbReference type="Proteomes" id="UP000185687">
    <property type="component" value="Unassembled WGS sequence"/>
</dbReference>
<keyword evidence="2" id="KW-1185">Reference proteome</keyword>
<accession>A0A1N7DM84</accession>
<organism evidence="1 2">
    <name type="scientific">Natronorubrum daqingense</name>
    <dbReference type="NCBI Taxonomy" id="588898"/>
    <lineage>
        <taxon>Archaea</taxon>
        <taxon>Methanobacteriati</taxon>
        <taxon>Methanobacteriota</taxon>
        <taxon>Stenosarchaea group</taxon>
        <taxon>Halobacteria</taxon>
        <taxon>Halobacteriales</taxon>
        <taxon>Natrialbaceae</taxon>
        <taxon>Natronorubrum</taxon>
    </lineage>
</organism>
<proteinExistence type="predicted"/>
<dbReference type="AlphaFoldDB" id="A0A1N7DM84"/>
<evidence type="ECO:0000313" key="1">
    <source>
        <dbReference type="EMBL" id="SIR76881.1"/>
    </source>
</evidence>
<gene>
    <name evidence="1" type="ORF">SAMN05421809_2118</name>
</gene>